<sequence length="150" mass="15567">MRLPTLGQLPGRIATGGFILHSGLQKWPGDEQTAAGIHGMAAGAFPFLNGVPPARFLKMLSVAEIGTGAALLVPLVPTALAGAALTAFSGGLVAMYARTPGLRNPGSIWPNENGLAVSKDVWMLGMGLGFLLDEWTRTRRSGTSTGVSLR</sequence>
<gene>
    <name evidence="1" type="ORF">CBI38_15200</name>
</gene>
<protein>
    <recommendedName>
        <fullName evidence="3">DoxX family protein</fullName>
    </recommendedName>
</protein>
<proteinExistence type="predicted"/>
<evidence type="ECO:0000313" key="1">
    <source>
        <dbReference type="EMBL" id="AWK72708.1"/>
    </source>
</evidence>
<dbReference type="OrthoDB" id="3267263at2"/>
<accession>A0A2S2BW19</accession>
<name>A0A2S2BW19_9NOCA</name>
<dbReference type="EMBL" id="CP021354">
    <property type="protein sequence ID" value="AWK72708.1"/>
    <property type="molecule type" value="Genomic_DNA"/>
</dbReference>
<reference evidence="1 2" key="1">
    <citation type="submission" date="2017-05" db="EMBL/GenBank/DDBJ databases">
        <title>Isolation of Rhodococcus sp. S2-17 biodegrading of BP-3.</title>
        <authorList>
            <person name="Lee Y."/>
            <person name="Kim K.H."/>
            <person name="Chun B.H."/>
            <person name="Jung H.S."/>
            <person name="Jeon C.O."/>
        </authorList>
    </citation>
    <scope>NUCLEOTIDE SEQUENCE [LARGE SCALE GENOMIC DNA]</scope>
    <source>
        <strain evidence="1 2">S2-17</strain>
    </source>
</reference>
<evidence type="ECO:0000313" key="2">
    <source>
        <dbReference type="Proteomes" id="UP000245711"/>
    </source>
</evidence>
<dbReference type="KEGG" id="roz:CBI38_15200"/>
<dbReference type="RefSeq" id="WP_109330051.1">
    <property type="nucleotide sequence ID" value="NZ_CP021354.1"/>
</dbReference>
<dbReference type="AlphaFoldDB" id="A0A2S2BW19"/>
<organism evidence="1 2">
    <name type="scientific">Rhodococcus oxybenzonivorans</name>
    <dbReference type="NCBI Taxonomy" id="1990687"/>
    <lineage>
        <taxon>Bacteria</taxon>
        <taxon>Bacillati</taxon>
        <taxon>Actinomycetota</taxon>
        <taxon>Actinomycetes</taxon>
        <taxon>Mycobacteriales</taxon>
        <taxon>Nocardiaceae</taxon>
        <taxon>Rhodococcus</taxon>
    </lineage>
</organism>
<keyword evidence="2" id="KW-1185">Reference proteome</keyword>
<dbReference type="Proteomes" id="UP000245711">
    <property type="component" value="Chromosome"/>
</dbReference>
<evidence type="ECO:0008006" key="3">
    <source>
        <dbReference type="Google" id="ProtNLM"/>
    </source>
</evidence>